<protein>
    <submittedName>
        <fullName evidence="2">Uncharacterized protein</fullName>
    </submittedName>
</protein>
<dbReference type="AlphaFoldDB" id="A0A0L9T7G2"/>
<name>A0A0L9T7G2_PHAAN</name>
<reference evidence="3" key="1">
    <citation type="journal article" date="2015" name="Proc. Natl. Acad. Sci. U.S.A.">
        <title>Genome sequencing of adzuki bean (Vigna angularis) provides insight into high starch and low fat accumulation and domestication.</title>
        <authorList>
            <person name="Yang K."/>
            <person name="Tian Z."/>
            <person name="Chen C."/>
            <person name="Luo L."/>
            <person name="Zhao B."/>
            <person name="Wang Z."/>
            <person name="Yu L."/>
            <person name="Li Y."/>
            <person name="Sun Y."/>
            <person name="Li W."/>
            <person name="Chen Y."/>
            <person name="Li Y."/>
            <person name="Zhang Y."/>
            <person name="Ai D."/>
            <person name="Zhao J."/>
            <person name="Shang C."/>
            <person name="Ma Y."/>
            <person name="Wu B."/>
            <person name="Wang M."/>
            <person name="Gao L."/>
            <person name="Sun D."/>
            <person name="Zhang P."/>
            <person name="Guo F."/>
            <person name="Wang W."/>
            <person name="Li Y."/>
            <person name="Wang J."/>
            <person name="Varshney R.K."/>
            <person name="Wang J."/>
            <person name="Ling H.Q."/>
            <person name="Wan P."/>
        </authorList>
    </citation>
    <scope>NUCLEOTIDE SEQUENCE</scope>
    <source>
        <strain evidence="3">cv. Jingnong 6</strain>
    </source>
</reference>
<sequence>MLSRPGREARRETRPAGRREATTHGRSRLLRGLECRFSLTLHLFHSTQTFRFGSSFGKAHGLRKHQQQLQASSLVASPASFKLQPPLSVSQSSNLHQSSTLEKMYAEGEELTVIELLQNQLPSLSSYILKSQQPKRRVFTDNHEEPTIGMVCKK</sequence>
<dbReference type="EMBL" id="KQ258324">
    <property type="protein sequence ID" value="KOM26508.1"/>
    <property type="molecule type" value="Genomic_DNA"/>
</dbReference>
<gene>
    <name evidence="2" type="ORF">LR48_Vigan280s000800</name>
</gene>
<accession>A0A0L9T7G2</accession>
<evidence type="ECO:0000313" key="2">
    <source>
        <dbReference type="EMBL" id="KOM26508.1"/>
    </source>
</evidence>
<dbReference type="Gramene" id="KOM26508">
    <property type="protein sequence ID" value="KOM26508"/>
    <property type="gene ID" value="LR48_Vigan280s000800"/>
</dbReference>
<evidence type="ECO:0000313" key="3">
    <source>
        <dbReference type="Proteomes" id="UP000053144"/>
    </source>
</evidence>
<dbReference type="Proteomes" id="UP000053144">
    <property type="component" value="Unassembled WGS sequence"/>
</dbReference>
<feature type="compositionally biased region" description="Basic and acidic residues" evidence="1">
    <location>
        <begin position="1"/>
        <end position="23"/>
    </location>
</feature>
<organism evidence="2 3">
    <name type="scientific">Phaseolus angularis</name>
    <name type="common">Azuki bean</name>
    <name type="synonym">Vigna angularis</name>
    <dbReference type="NCBI Taxonomy" id="3914"/>
    <lineage>
        <taxon>Eukaryota</taxon>
        <taxon>Viridiplantae</taxon>
        <taxon>Streptophyta</taxon>
        <taxon>Embryophyta</taxon>
        <taxon>Tracheophyta</taxon>
        <taxon>Spermatophyta</taxon>
        <taxon>Magnoliopsida</taxon>
        <taxon>eudicotyledons</taxon>
        <taxon>Gunneridae</taxon>
        <taxon>Pentapetalae</taxon>
        <taxon>rosids</taxon>
        <taxon>fabids</taxon>
        <taxon>Fabales</taxon>
        <taxon>Fabaceae</taxon>
        <taxon>Papilionoideae</taxon>
        <taxon>50 kb inversion clade</taxon>
        <taxon>NPAAA clade</taxon>
        <taxon>indigoferoid/millettioid clade</taxon>
        <taxon>Phaseoleae</taxon>
        <taxon>Vigna</taxon>
    </lineage>
</organism>
<proteinExistence type="predicted"/>
<feature type="region of interest" description="Disordered" evidence="1">
    <location>
        <begin position="1"/>
        <end position="25"/>
    </location>
</feature>
<evidence type="ECO:0000256" key="1">
    <source>
        <dbReference type="SAM" id="MobiDB-lite"/>
    </source>
</evidence>